<dbReference type="InterPro" id="IPR013783">
    <property type="entry name" value="Ig-like_fold"/>
</dbReference>
<dbReference type="VEuPathDB" id="TriTrypDB:TcCLB.509317.10"/>
<dbReference type="InterPro" id="IPR008962">
    <property type="entry name" value="PapD-like_sf"/>
</dbReference>
<dbReference type="Gene3D" id="2.60.40.10">
    <property type="entry name" value="Immunoglobulins"/>
    <property type="match status" value="1"/>
</dbReference>
<dbReference type="VEuPathDB" id="TriTrypDB:TCDM_05502"/>
<dbReference type="VEuPathDB" id="TriTrypDB:TCSYLVIO_000446"/>
<dbReference type="InterPro" id="IPR000535">
    <property type="entry name" value="MSP_dom"/>
</dbReference>
<dbReference type="VEuPathDB" id="TriTrypDB:TcG_08760"/>
<keyword evidence="2" id="KW-1133">Transmembrane helix</keyword>
<dbReference type="VEuPathDB" id="TriTrypDB:C3747_181g14"/>
<evidence type="ECO:0000256" key="1">
    <source>
        <dbReference type="SAM" id="MobiDB-lite"/>
    </source>
</evidence>
<gene>
    <name evidence="4" type="ORF">C3747_181g14</name>
</gene>
<dbReference type="PROSITE" id="PS50202">
    <property type="entry name" value="MSP"/>
    <property type="match status" value="1"/>
</dbReference>
<dbReference type="VEuPathDB" id="TriTrypDB:TcYC6_0076170"/>
<feature type="domain" description="MSP" evidence="3">
    <location>
        <begin position="2"/>
        <end position="145"/>
    </location>
</feature>
<reference evidence="4 5" key="1">
    <citation type="journal article" date="2018" name="Microb. Genom.">
        <title>Expanding an expanded genome: long-read sequencing of Trypanosoma cruzi.</title>
        <authorList>
            <person name="Berna L."/>
            <person name="Rodriguez M."/>
            <person name="Chiribao M.L."/>
            <person name="Parodi-Talice A."/>
            <person name="Pita S."/>
            <person name="Rijo G."/>
            <person name="Alvarez-Valin F."/>
            <person name="Robello C."/>
        </authorList>
    </citation>
    <scope>NUCLEOTIDE SEQUENCE [LARGE SCALE GENOMIC DNA]</scope>
    <source>
        <strain evidence="4 5">TCC</strain>
    </source>
</reference>
<dbReference type="OrthoDB" id="264603at2759"/>
<organism evidence="4 5">
    <name type="scientific">Trypanosoma cruzi</name>
    <dbReference type="NCBI Taxonomy" id="5693"/>
    <lineage>
        <taxon>Eukaryota</taxon>
        <taxon>Discoba</taxon>
        <taxon>Euglenozoa</taxon>
        <taxon>Kinetoplastea</taxon>
        <taxon>Metakinetoplastina</taxon>
        <taxon>Trypanosomatida</taxon>
        <taxon>Trypanosomatidae</taxon>
        <taxon>Trypanosoma</taxon>
        <taxon>Schizotrypanum</taxon>
    </lineage>
</organism>
<dbReference type="Pfam" id="PF00635">
    <property type="entry name" value="Motile_Sperm"/>
    <property type="match status" value="1"/>
</dbReference>
<dbReference type="Proteomes" id="UP000246078">
    <property type="component" value="Unassembled WGS sequence"/>
</dbReference>
<evidence type="ECO:0000259" key="3">
    <source>
        <dbReference type="PROSITE" id="PS50202"/>
    </source>
</evidence>
<evidence type="ECO:0000313" key="5">
    <source>
        <dbReference type="Proteomes" id="UP000246078"/>
    </source>
</evidence>
<dbReference type="AlphaFoldDB" id="A0A2V2W2X9"/>
<feature type="transmembrane region" description="Helical" evidence="2">
    <location>
        <begin position="323"/>
        <end position="348"/>
    </location>
</feature>
<dbReference type="EMBL" id="PRFC01000181">
    <property type="protein sequence ID" value="PWV02992.1"/>
    <property type="molecule type" value="Genomic_DNA"/>
</dbReference>
<dbReference type="VEuPathDB" id="TriTrypDB:TcCL_ESM07038"/>
<dbReference type="VEuPathDB" id="TriTrypDB:TcCLB.511621.100"/>
<evidence type="ECO:0000256" key="2">
    <source>
        <dbReference type="SAM" id="Phobius"/>
    </source>
</evidence>
<dbReference type="VEuPathDB" id="TriTrypDB:TcBrA4_0100600"/>
<dbReference type="VEuPathDB" id="TriTrypDB:ECC02_004385"/>
<dbReference type="VEuPathDB" id="TriTrypDB:C4B63_9g230"/>
<accession>A0A2V2W2X9</accession>
<comment type="caution">
    <text evidence="4">The sequence shown here is derived from an EMBL/GenBank/DDBJ whole genome shotgun (WGS) entry which is preliminary data.</text>
</comment>
<dbReference type="VEuPathDB" id="TriTrypDB:BCY84_02953"/>
<keyword evidence="2" id="KW-0472">Membrane</keyword>
<dbReference type="VEuPathDB" id="TriTrypDB:Tc_MARK_7004"/>
<protein>
    <recommendedName>
        <fullName evidence="3">MSP domain-containing protein</fullName>
    </recommendedName>
</protein>
<feature type="compositionally biased region" description="Polar residues" evidence="1">
    <location>
        <begin position="198"/>
        <end position="210"/>
    </location>
</feature>
<keyword evidence="2" id="KW-0812">Transmembrane</keyword>
<name>A0A2V2W2X9_TRYCR</name>
<evidence type="ECO:0000313" key="4">
    <source>
        <dbReference type="EMBL" id="PWV02992.1"/>
    </source>
</evidence>
<sequence length="350" mass="38085">MTASLVPLVQFSQESLYFPLPPKDIIIENIVQVKNLLECTEEKTENIIVFKVLCTVRNRYGVKPSVGFIFPTESVKIKFLLDLPQLRRQGGAEAALVLPNAKTQDNMFVDIAVLPKDQAKTYMESLNENGNGKNIGRSSSRMYVEQAAAFWKTLGQIKPGNVQVVRRQLSCVYGDKGVPESLVMRMGGYGTKLLESPQVVTPSGSDAVSTPSPPAVPKSRFHTVKTDTQRKSPPVAPPRLSVAGSARNRDMKSPSTESGGVVSSPRAKNNLVPPTVLHNSGAGGGITINSRPAAVIAHPTPALAQRKQKVWKDCLCFRVSFRLLAALLVLSFLCALFESGTFLSWLLIGR</sequence>
<dbReference type="SUPFAM" id="SSF49354">
    <property type="entry name" value="PapD-like"/>
    <property type="match status" value="1"/>
</dbReference>
<proteinExistence type="predicted"/>
<feature type="region of interest" description="Disordered" evidence="1">
    <location>
        <begin position="195"/>
        <end position="273"/>
    </location>
</feature>